<comment type="caution">
    <text evidence="2">The sequence shown here is derived from an EMBL/GenBank/DDBJ whole genome shotgun (WGS) entry which is preliminary data.</text>
</comment>
<evidence type="ECO:0000256" key="1">
    <source>
        <dbReference type="SAM" id="Phobius"/>
    </source>
</evidence>
<accession>A0ABP7PP88</accession>
<keyword evidence="1" id="KW-0472">Membrane</keyword>
<keyword evidence="3" id="KW-1185">Reference proteome</keyword>
<protein>
    <submittedName>
        <fullName evidence="2">Uncharacterized protein</fullName>
    </submittedName>
</protein>
<dbReference type="EMBL" id="BAABBO010000012">
    <property type="protein sequence ID" value="GAA3968841.1"/>
    <property type="molecule type" value="Genomic_DNA"/>
</dbReference>
<reference evidence="3" key="1">
    <citation type="journal article" date="2019" name="Int. J. Syst. Evol. Microbiol.">
        <title>The Global Catalogue of Microorganisms (GCM) 10K type strain sequencing project: providing services to taxonomists for standard genome sequencing and annotation.</title>
        <authorList>
            <consortium name="The Broad Institute Genomics Platform"/>
            <consortium name="The Broad Institute Genome Sequencing Center for Infectious Disease"/>
            <person name="Wu L."/>
            <person name="Ma J."/>
        </authorList>
    </citation>
    <scope>NUCLEOTIDE SEQUENCE [LARGE SCALE GENOMIC DNA]</scope>
    <source>
        <strain evidence="3">JCM 17555</strain>
    </source>
</reference>
<name>A0ABP7PP88_9GAMM</name>
<evidence type="ECO:0000313" key="3">
    <source>
        <dbReference type="Proteomes" id="UP001501337"/>
    </source>
</evidence>
<proteinExistence type="predicted"/>
<evidence type="ECO:0000313" key="2">
    <source>
        <dbReference type="EMBL" id="GAA3968841.1"/>
    </source>
</evidence>
<organism evidence="2 3">
    <name type="scientific">Allohahella marinimesophila</name>
    <dbReference type="NCBI Taxonomy" id="1054972"/>
    <lineage>
        <taxon>Bacteria</taxon>
        <taxon>Pseudomonadati</taxon>
        <taxon>Pseudomonadota</taxon>
        <taxon>Gammaproteobacteria</taxon>
        <taxon>Oceanospirillales</taxon>
        <taxon>Hahellaceae</taxon>
        <taxon>Allohahella</taxon>
    </lineage>
</organism>
<feature type="transmembrane region" description="Helical" evidence="1">
    <location>
        <begin position="24"/>
        <end position="41"/>
    </location>
</feature>
<dbReference type="RefSeq" id="WP_344807476.1">
    <property type="nucleotide sequence ID" value="NZ_BAABBO010000012.1"/>
</dbReference>
<gene>
    <name evidence="2" type="ORF">GCM10022278_28240</name>
</gene>
<keyword evidence="1" id="KW-0812">Transmembrane</keyword>
<sequence length="157" mass="17838">MTDASKPISPNEASSGEAMSDKKQFAIVMLLAAMFIAWILSDSIHSTTLNKRLVEDKTLQAYPYPFRVLEEHDGVVTMSTLHGENVSLTQGLRTVFPRLQDVKEDSPEMIDAQKEFASMQARAQQIMLEHDDIEAVQWVVDESWLRLNKYDLPVTLR</sequence>
<keyword evidence="1" id="KW-1133">Transmembrane helix</keyword>
<dbReference type="Proteomes" id="UP001501337">
    <property type="component" value="Unassembled WGS sequence"/>
</dbReference>